<gene>
    <name evidence="1" type="ORF">CHM34_13990</name>
</gene>
<dbReference type="Pfam" id="PF10676">
    <property type="entry name" value="gerPA"/>
    <property type="match status" value="1"/>
</dbReference>
<dbReference type="OrthoDB" id="2899658at2"/>
<proteinExistence type="predicted"/>
<protein>
    <submittedName>
        <fullName evidence="1">Spore gernimation protein</fullName>
    </submittedName>
</protein>
<dbReference type="EMBL" id="NOWF01000008">
    <property type="protein sequence ID" value="OYD07036.1"/>
    <property type="molecule type" value="Genomic_DNA"/>
</dbReference>
<dbReference type="Proteomes" id="UP000215459">
    <property type="component" value="Unassembled WGS sequence"/>
</dbReference>
<sequence length="67" mass="7001">MGTLNNIFSQKIQSVSGPGALNYGNALNIGVESNEKAVGGSFLIGDWGRNATLGLNTNFDSDVIDQV</sequence>
<dbReference type="AlphaFoldDB" id="A0A235B3Y6"/>
<dbReference type="RefSeq" id="WP_094265233.1">
    <property type="nucleotide sequence ID" value="NZ_NOWF01000008.1"/>
</dbReference>
<dbReference type="InterPro" id="IPR019618">
    <property type="entry name" value="Spore_germination_GerPA"/>
</dbReference>
<name>A0A235B3Y6_9BACL</name>
<organism evidence="1 2">
    <name type="scientific">Paludifilum halophilum</name>
    <dbReference type="NCBI Taxonomy" id="1642702"/>
    <lineage>
        <taxon>Bacteria</taxon>
        <taxon>Bacillati</taxon>
        <taxon>Bacillota</taxon>
        <taxon>Bacilli</taxon>
        <taxon>Bacillales</taxon>
        <taxon>Thermoactinomycetaceae</taxon>
        <taxon>Paludifilum</taxon>
    </lineage>
</organism>
<comment type="caution">
    <text evidence="1">The sequence shown here is derived from an EMBL/GenBank/DDBJ whole genome shotgun (WGS) entry which is preliminary data.</text>
</comment>
<evidence type="ECO:0000313" key="2">
    <source>
        <dbReference type="Proteomes" id="UP000215459"/>
    </source>
</evidence>
<accession>A0A235B3Y6</accession>
<reference evidence="1 2" key="1">
    <citation type="submission" date="2017-07" db="EMBL/GenBank/DDBJ databases">
        <title>The genome sequence of Paludifilum halophilum highlights mechanisms for microbial adaptation to high salt environemnts.</title>
        <authorList>
            <person name="Belbahri L."/>
        </authorList>
    </citation>
    <scope>NUCLEOTIDE SEQUENCE [LARGE SCALE GENOMIC DNA]</scope>
    <source>
        <strain evidence="1 2">DSM 102817</strain>
    </source>
</reference>
<keyword evidence="2" id="KW-1185">Reference proteome</keyword>
<evidence type="ECO:0000313" key="1">
    <source>
        <dbReference type="EMBL" id="OYD07036.1"/>
    </source>
</evidence>